<dbReference type="AlphaFoldDB" id="C6W8N8"/>
<dbReference type="eggNOG" id="COG2156">
    <property type="taxonomic scope" value="Bacteria"/>
</dbReference>
<dbReference type="EMBL" id="CP001630">
    <property type="protein sequence ID" value="ACU37137.1"/>
    <property type="molecule type" value="Genomic_DNA"/>
</dbReference>
<reference evidence="12 13" key="1">
    <citation type="journal article" date="2009" name="Stand. Genomic Sci.">
        <title>Complete genome sequence of Actinosynnema mirum type strain (101).</title>
        <authorList>
            <person name="Land M."/>
            <person name="Lapidus A."/>
            <person name="Mayilraj S."/>
            <person name="Chen F."/>
            <person name="Copeland A."/>
            <person name="Del Rio T.G."/>
            <person name="Nolan M."/>
            <person name="Lucas S."/>
            <person name="Tice H."/>
            <person name="Cheng J.F."/>
            <person name="Chertkov O."/>
            <person name="Bruce D."/>
            <person name="Goodwin L."/>
            <person name="Pitluck S."/>
            <person name="Rohde M."/>
            <person name="Goker M."/>
            <person name="Pati A."/>
            <person name="Ivanova N."/>
            <person name="Mavromatis K."/>
            <person name="Chen A."/>
            <person name="Palaniappan K."/>
            <person name="Hauser L."/>
            <person name="Chang Y.J."/>
            <person name="Jeffries C.C."/>
            <person name="Brettin T."/>
            <person name="Detter J.C."/>
            <person name="Han C."/>
            <person name="Chain P."/>
            <person name="Tindall B.J."/>
            <person name="Bristow J."/>
            <person name="Eisen J.A."/>
            <person name="Markowitz V."/>
            <person name="Hugenholtz P."/>
            <person name="Kyrpides N.C."/>
            <person name="Klenk H.P."/>
        </authorList>
    </citation>
    <scope>NUCLEOTIDE SEQUENCE [LARGE SCALE GENOMIC DNA]</scope>
    <source>
        <strain evidence="13">ATCC 29888 / DSM 43827 / JCM 3225 / NBRC 14064 / NCIMB 13271 / NRRL B-12336 / IMRU 3971 / 101</strain>
    </source>
</reference>
<gene>
    <name evidence="12" type="ordered locus">Amir_3229</name>
</gene>
<evidence type="ECO:0000256" key="8">
    <source>
        <dbReference type="ARBA" id="ARBA00022989"/>
    </source>
</evidence>
<dbReference type="HOGENOM" id="CLU_077094_0_0_11"/>
<dbReference type="PIRSF" id="PIRSF001296">
    <property type="entry name" value="K_ATPase_KdpC"/>
    <property type="match status" value="1"/>
</dbReference>
<evidence type="ECO:0000256" key="11">
    <source>
        <dbReference type="SAM" id="Phobius"/>
    </source>
</evidence>
<dbReference type="EC" id="3.6.3.12" evidence="12"/>
<feature type="transmembrane region" description="Helical" evidence="11">
    <location>
        <begin position="12"/>
        <end position="36"/>
    </location>
</feature>
<evidence type="ECO:0000313" key="13">
    <source>
        <dbReference type="Proteomes" id="UP000002213"/>
    </source>
</evidence>
<evidence type="ECO:0000256" key="1">
    <source>
        <dbReference type="ARBA" id="ARBA00022448"/>
    </source>
</evidence>
<evidence type="ECO:0000256" key="7">
    <source>
        <dbReference type="ARBA" id="ARBA00022958"/>
    </source>
</evidence>
<name>C6W8N8_ACTMD</name>
<keyword evidence="4 11" id="KW-0812">Transmembrane</keyword>
<evidence type="ECO:0000256" key="4">
    <source>
        <dbReference type="ARBA" id="ARBA00022692"/>
    </source>
</evidence>
<dbReference type="GO" id="GO:0008556">
    <property type="term" value="F:P-type potassium transmembrane transporter activity"/>
    <property type="evidence" value="ECO:0007669"/>
    <property type="project" value="InterPro"/>
</dbReference>
<keyword evidence="12" id="KW-0378">Hydrolase</keyword>
<evidence type="ECO:0000256" key="2">
    <source>
        <dbReference type="ARBA" id="ARBA00022475"/>
    </source>
</evidence>
<evidence type="ECO:0000256" key="6">
    <source>
        <dbReference type="ARBA" id="ARBA00022840"/>
    </source>
</evidence>
<dbReference type="Pfam" id="PF02669">
    <property type="entry name" value="KdpC"/>
    <property type="match status" value="1"/>
</dbReference>
<dbReference type="Proteomes" id="UP000002213">
    <property type="component" value="Chromosome"/>
</dbReference>
<keyword evidence="9" id="KW-0406">Ion transport</keyword>
<dbReference type="PANTHER" id="PTHR30042">
    <property type="entry name" value="POTASSIUM-TRANSPORTING ATPASE C CHAIN"/>
    <property type="match status" value="1"/>
</dbReference>
<accession>C6W8N8</accession>
<evidence type="ECO:0000256" key="10">
    <source>
        <dbReference type="ARBA" id="ARBA00023136"/>
    </source>
</evidence>
<protein>
    <submittedName>
        <fullName evidence="12">Potassium-transporting ATPase</fullName>
        <ecNumber evidence="12">3.6.3.12</ecNumber>
    </submittedName>
</protein>
<keyword evidence="8 11" id="KW-1133">Transmembrane helix</keyword>
<keyword evidence="13" id="KW-1185">Reference proteome</keyword>
<dbReference type="InterPro" id="IPR003820">
    <property type="entry name" value="KdpC"/>
</dbReference>
<dbReference type="GO" id="GO:0016020">
    <property type="term" value="C:membrane"/>
    <property type="evidence" value="ECO:0007669"/>
    <property type="project" value="InterPro"/>
</dbReference>
<keyword evidence="10 11" id="KW-0472">Membrane</keyword>
<keyword evidence="5" id="KW-0547">Nucleotide-binding</keyword>
<sequence length="183" mass="19026">MNSVNAFVKQALAGLRVLLVLTVITGVLYPAAVWLVSRVPGLHANAEATGTELVVAPREGDGWFQPRPSMATLPASGGSNKGERNADYDAVIAERRTEIARREGVAEDAVPQDAVTASASGLDPLISAEYAAIQVPRVARERGVSEDAVRALVAEASVGRSLGFVGEPGVNVTALNRAVDAAE</sequence>
<evidence type="ECO:0000256" key="5">
    <source>
        <dbReference type="ARBA" id="ARBA00022741"/>
    </source>
</evidence>
<keyword evidence="3" id="KW-0633">Potassium transport</keyword>
<keyword evidence="7" id="KW-0630">Potassium</keyword>
<dbReference type="PANTHER" id="PTHR30042:SF2">
    <property type="entry name" value="POTASSIUM-TRANSPORTING ATPASE KDPC SUBUNIT"/>
    <property type="match status" value="1"/>
</dbReference>
<proteinExistence type="predicted"/>
<organism evidence="12 13">
    <name type="scientific">Actinosynnema mirum (strain ATCC 29888 / DSM 43827 / JCM 3225 / NBRC 14064 / NCIMB 13271 / NRRL B-12336 / IMRU 3971 / 101)</name>
    <dbReference type="NCBI Taxonomy" id="446462"/>
    <lineage>
        <taxon>Bacteria</taxon>
        <taxon>Bacillati</taxon>
        <taxon>Actinomycetota</taxon>
        <taxon>Actinomycetes</taxon>
        <taxon>Pseudonocardiales</taxon>
        <taxon>Pseudonocardiaceae</taxon>
        <taxon>Actinosynnema</taxon>
    </lineage>
</organism>
<keyword evidence="6" id="KW-0067">ATP-binding</keyword>
<dbReference type="STRING" id="446462.Amir_3229"/>
<dbReference type="GO" id="GO:0016787">
    <property type="term" value="F:hydrolase activity"/>
    <property type="evidence" value="ECO:0007669"/>
    <property type="project" value="UniProtKB-KW"/>
</dbReference>
<evidence type="ECO:0000256" key="9">
    <source>
        <dbReference type="ARBA" id="ARBA00023065"/>
    </source>
</evidence>
<keyword evidence="1" id="KW-0813">Transport</keyword>
<keyword evidence="2" id="KW-1003">Cell membrane</keyword>
<evidence type="ECO:0000256" key="3">
    <source>
        <dbReference type="ARBA" id="ARBA00022538"/>
    </source>
</evidence>
<dbReference type="KEGG" id="ami:Amir_3229"/>
<evidence type="ECO:0000313" key="12">
    <source>
        <dbReference type="EMBL" id="ACU37137.1"/>
    </source>
</evidence>
<dbReference type="GO" id="GO:0005524">
    <property type="term" value="F:ATP binding"/>
    <property type="evidence" value="ECO:0007669"/>
    <property type="project" value="UniProtKB-KW"/>
</dbReference>